<proteinExistence type="predicted"/>
<accession>A0A7S3PTX9</accession>
<evidence type="ECO:0000256" key="1">
    <source>
        <dbReference type="SAM" id="Phobius"/>
    </source>
</evidence>
<gene>
    <name evidence="3" type="ORF">CDEB00056_LOCUS43</name>
</gene>
<organism evidence="3">
    <name type="scientific">Chaetoceros debilis</name>
    <dbReference type="NCBI Taxonomy" id="122233"/>
    <lineage>
        <taxon>Eukaryota</taxon>
        <taxon>Sar</taxon>
        <taxon>Stramenopiles</taxon>
        <taxon>Ochrophyta</taxon>
        <taxon>Bacillariophyta</taxon>
        <taxon>Coscinodiscophyceae</taxon>
        <taxon>Chaetocerotophycidae</taxon>
        <taxon>Chaetocerotales</taxon>
        <taxon>Chaetocerotaceae</taxon>
        <taxon>Chaetoceros</taxon>
    </lineage>
</organism>
<dbReference type="EMBL" id="HBIO01000060">
    <property type="protein sequence ID" value="CAE0455202.1"/>
    <property type="molecule type" value="Transcribed_RNA"/>
</dbReference>
<feature type="transmembrane region" description="Helical" evidence="1">
    <location>
        <begin position="60"/>
        <end position="82"/>
    </location>
</feature>
<feature type="domain" description="Methyltransferase FkbM" evidence="2">
    <location>
        <begin position="184"/>
        <end position="326"/>
    </location>
</feature>
<dbReference type="SUPFAM" id="SSF53335">
    <property type="entry name" value="S-adenosyl-L-methionine-dependent methyltransferases"/>
    <property type="match status" value="1"/>
</dbReference>
<evidence type="ECO:0000313" key="3">
    <source>
        <dbReference type="EMBL" id="CAE0455202.1"/>
    </source>
</evidence>
<dbReference type="AlphaFoldDB" id="A0A7S3PTX9"/>
<keyword evidence="1" id="KW-1133">Transmembrane helix</keyword>
<dbReference type="Gene3D" id="3.40.50.150">
    <property type="entry name" value="Vaccinia Virus protein VP39"/>
    <property type="match status" value="1"/>
</dbReference>
<dbReference type="InterPro" id="IPR029063">
    <property type="entry name" value="SAM-dependent_MTases_sf"/>
</dbReference>
<sequence length="452" mass="50588">MNIDEDTKNHKEKIYANSRHQPASTMINRKQSGLFPSITAQGTTSSLQGKRHRKKLTPTLWVKFLSVVSCAFFVALVCYGMKGREHLFLGEDADPSASLVDQAHQETNAVDSSIAAFLLPTNSKDVHNLEEDERARQSIHQTLHNYGRDLGQTVGTHEVLLSFLLSSILKEEDGLLLPEGTILDCGAQFGEQGAHYAVSSPHRKVISMDPSPKNVQLMKDRYGSLTNFEIRHGGLGREVGTMKPRDNSFSMDMNSEFPVYTLDSMYFDKGLKLALAHLDLEGLELETLLGGLKTIRAYKPVFTVELRVHETEKTTPLLDLIAKEGYDTYVIDEPCGMPPVDLRNILCIPRDRSTAFGTSDAFNILLKMKGIQRITSDDIAKVILPCCALGGECCQGNDLYGKDCCTESVVLEWHKKHKESHVAPIGTLAFKEGRQDFLRQQYRLRKRNRSTE</sequence>
<protein>
    <recommendedName>
        <fullName evidence="2">Methyltransferase FkbM domain-containing protein</fullName>
    </recommendedName>
</protein>
<evidence type="ECO:0000259" key="2">
    <source>
        <dbReference type="Pfam" id="PF05050"/>
    </source>
</evidence>
<reference evidence="3" key="1">
    <citation type="submission" date="2021-01" db="EMBL/GenBank/DDBJ databases">
        <authorList>
            <person name="Corre E."/>
            <person name="Pelletier E."/>
            <person name="Niang G."/>
            <person name="Scheremetjew M."/>
            <person name="Finn R."/>
            <person name="Kale V."/>
            <person name="Holt S."/>
            <person name="Cochrane G."/>
            <person name="Meng A."/>
            <person name="Brown T."/>
            <person name="Cohen L."/>
        </authorList>
    </citation>
    <scope>NUCLEOTIDE SEQUENCE</scope>
    <source>
        <strain evidence="3">MM31A-1</strain>
    </source>
</reference>
<keyword evidence="1" id="KW-0812">Transmembrane</keyword>
<name>A0A7S3PTX9_9STRA</name>
<dbReference type="Pfam" id="PF05050">
    <property type="entry name" value="Methyltransf_21"/>
    <property type="match status" value="1"/>
</dbReference>
<keyword evidence="1" id="KW-0472">Membrane</keyword>
<dbReference type="InterPro" id="IPR006342">
    <property type="entry name" value="FkbM_mtfrase"/>
</dbReference>